<keyword evidence="3 4" id="KW-0546">Nucleotide metabolism</keyword>
<feature type="site" description="Important for substrate specificity" evidence="4">
    <location>
        <position position="74"/>
    </location>
</feature>
<comment type="catalytic activity">
    <reaction evidence="4">
        <text>dTTP + H2O = dTMP + diphosphate + H(+)</text>
        <dbReference type="Rhea" id="RHEA:28534"/>
        <dbReference type="ChEBI" id="CHEBI:15377"/>
        <dbReference type="ChEBI" id="CHEBI:15378"/>
        <dbReference type="ChEBI" id="CHEBI:33019"/>
        <dbReference type="ChEBI" id="CHEBI:37568"/>
        <dbReference type="ChEBI" id="CHEBI:63528"/>
        <dbReference type="EC" id="3.6.1.9"/>
    </reaction>
</comment>
<dbReference type="GO" id="GO:0005737">
    <property type="term" value="C:cytoplasm"/>
    <property type="evidence" value="ECO:0007669"/>
    <property type="project" value="UniProtKB-SubCell"/>
</dbReference>
<comment type="catalytic activity">
    <reaction evidence="4">
        <text>UTP + H2O = UMP + diphosphate + H(+)</text>
        <dbReference type="Rhea" id="RHEA:29395"/>
        <dbReference type="ChEBI" id="CHEBI:15377"/>
        <dbReference type="ChEBI" id="CHEBI:15378"/>
        <dbReference type="ChEBI" id="CHEBI:33019"/>
        <dbReference type="ChEBI" id="CHEBI:46398"/>
        <dbReference type="ChEBI" id="CHEBI:57865"/>
        <dbReference type="EC" id="3.6.1.9"/>
    </reaction>
</comment>
<reference evidence="5 6" key="1">
    <citation type="submission" date="2020-08" db="EMBL/GenBank/DDBJ databases">
        <title>Genomic Encyclopedia of Type Strains, Phase IV (KMG-IV): sequencing the most valuable type-strain genomes for metagenomic binning, comparative biology and taxonomic classification.</title>
        <authorList>
            <person name="Goeker M."/>
        </authorList>
    </citation>
    <scope>NUCLEOTIDE SEQUENCE [LARGE SCALE GENOMIC DNA]</scope>
    <source>
        <strain evidence="5 6">DSM 27203</strain>
    </source>
</reference>
<dbReference type="InterPro" id="IPR029001">
    <property type="entry name" value="ITPase-like_fam"/>
</dbReference>
<organism evidence="5 6">
    <name type="scientific">Stakelama sediminis</name>
    <dbReference type="NCBI Taxonomy" id="463200"/>
    <lineage>
        <taxon>Bacteria</taxon>
        <taxon>Pseudomonadati</taxon>
        <taxon>Pseudomonadota</taxon>
        <taxon>Alphaproteobacteria</taxon>
        <taxon>Sphingomonadales</taxon>
        <taxon>Sphingomonadaceae</taxon>
        <taxon>Stakelama</taxon>
    </lineage>
</organism>
<dbReference type="NCBIfam" id="TIGR00172">
    <property type="entry name" value="maf"/>
    <property type="match status" value="1"/>
</dbReference>
<dbReference type="AlphaFoldDB" id="A0A840YXF8"/>
<comment type="caution">
    <text evidence="4">Lacks conserved residue(s) required for the propagation of feature annotation.</text>
</comment>
<dbReference type="GO" id="GO:0009117">
    <property type="term" value="P:nucleotide metabolic process"/>
    <property type="evidence" value="ECO:0007669"/>
    <property type="project" value="UniProtKB-KW"/>
</dbReference>
<name>A0A840YXF8_9SPHN</name>
<evidence type="ECO:0000256" key="2">
    <source>
        <dbReference type="ARBA" id="ARBA00022801"/>
    </source>
</evidence>
<feature type="active site" description="Proton acceptor" evidence="4">
    <location>
        <position position="73"/>
    </location>
</feature>
<dbReference type="SUPFAM" id="SSF52972">
    <property type="entry name" value="ITPase-like"/>
    <property type="match status" value="1"/>
</dbReference>
<dbReference type="InterPro" id="IPR003697">
    <property type="entry name" value="Maf-like"/>
</dbReference>
<gene>
    <name evidence="5" type="ORF">FHR23_001137</name>
</gene>
<dbReference type="CDD" id="cd00555">
    <property type="entry name" value="Maf"/>
    <property type="match status" value="1"/>
</dbReference>
<feature type="site" description="Important for substrate specificity" evidence="4">
    <location>
        <position position="157"/>
    </location>
</feature>
<comment type="function">
    <text evidence="4">Nucleoside triphosphate pyrophosphatase that hydrolyzes dTTP and UTP. May have a dual role in cell division arrest and in preventing the incorporation of modified nucleotides into cellular nucleic acids.</text>
</comment>
<keyword evidence="2 4" id="KW-0378">Hydrolase</keyword>
<dbReference type="EC" id="3.6.1.9" evidence="4"/>
<evidence type="ECO:0000256" key="4">
    <source>
        <dbReference type="HAMAP-Rule" id="MF_00528"/>
    </source>
</evidence>
<comment type="subcellular location">
    <subcellularLocation>
        <location evidence="4">Cytoplasm</location>
    </subcellularLocation>
</comment>
<keyword evidence="6" id="KW-1185">Reference proteome</keyword>
<feature type="site" description="Important for substrate specificity" evidence="4">
    <location>
        <position position="16"/>
    </location>
</feature>
<dbReference type="Proteomes" id="UP000554342">
    <property type="component" value="Unassembled WGS sequence"/>
</dbReference>
<comment type="similarity">
    <text evidence="4">Belongs to the Maf family. YhdE subfamily.</text>
</comment>
<protein>
    <recommendedName>
        <fullName evidence="4">dTTP/UTP pyrophosphatase</fullName>
        <shortName evidence="4">dTTPase/UTPase</shortName>
        <ecNumber evidence="4">3.6.1.9</ecNumber>
    </recommendedName>
    <alternativeName>
        <fullName evidence="4">Nucleoside triphosphate pyrophosphatase</fullName>
    </alternativeName>
    <alternativeName>
        <fullName evidence="4">Nucleotide pyrophosphatase</fullName>
        <shortName evidence="4">Nucleotide PPase</shortName>
    </alternativeName>
</protein>
<comment type="cofactor">
    <cofactor evidence="1 4">
        <name>a divalent metal cation</name>
        <dbReference type="ChEBI" id="CHEBI:60240"/>
    </cofactor>
</comment>
<dbReference type="RefSeq" id="WP_184001899.1">
    <property type="nucleotide sequence ID" value="NZ_BAABIF010000004.1"/>
</dbReference>
<dbReference type="PIRSF" id="PIRSF006305">
    <property type="entry name" value="Maf"/>
    <property type="match status" value="1"/>
</dbReference>
<dbReference type="EMBL" id="JACIJI010000001">
    <property type="protein sequence ID" value="MBB5718230.1"/>
    <property type="molecule type" value="Genomic_DNA"/>
</dbReference>
<dbReference type="GO" id="GO:0047429">
    <property type="term" value="F:nucleoside triphosphate diphosphatase activity"/>
    <property type="evidence" value="ECO:0007669"/>
    <property type="project" value="UniProtKB-EC"/>
</dbReference>
<sequence length="194" mass="21331">MAYTPVRLVLASTSPRRYDLLTRIGAPPDRFAAPDIDEDPHDGERPRDYVLRMAREKAQAVQRDAGEIVLAGDTTIALGRRILGKPEDEGDLRRMLALLSGRRHHCLSAVCVIDREGRVRVRLSDTVVAFKRLTAQDIDWYTASGEGMGKAGGYAIQGRAEVFVRFLSGSHSGVVGLPLFETRALLQASGYRLG</sequence>
<dbReference type="Gene3D" id="3.90.950.10">
    <property type="match status" value="1"/>
</dbReference>
<keyword evidence="4" id="KW-0963">Cytoplasm</keyword>
<evidence type="ECO:0000256" key="1">
    <source>
        <dbReference type="ARBA" id="ARBA00001968"/>
    </source>
</evidence>
<evidence type="ECO:0000313" key="6">
    <source>
        <dbReference type="Proteomes" id="UP000554342"/>
    </source>
</evidence>
<evidence type="ECO:0000313" key="5">
    <source>
        <dbReference type="EMBL" id="MBB5718230.1"/>
    </source>
</evidence>
<comment type="caution">
    <text evidence="5">The sequence shown here is derived from an EMBL/GenBank/DDBJ whole genome shotgun (WGS) entry which is preliminary data.</text>
</comment>
<accession>A0A840YXF8</accession>
<dbReference type="Pfam" id="PF02545">
    <property type="entry name" value="Maf"/>
    <property type="match status" value="1"/>
</dbReference>
<dbReference type="PANTHER" id="PTHR43213:SF5">
    <property type="entry name" value="BIFUNCTIONAL DTTP_UTP PYROPHOSPHATASE_METHYLTRANSFERASE PROTEIN-RELATED"/>
    <property type="match status" value="1"/>
</dbReference>
<proteinExistence type="inferred from homology"/>
<evidence type="ECO:0000256" key="3">
    <source>
        <dbReference type="ARBA" id="ARBA00023080"/>
    </source>
</evidence>
<dbReference type="PANTHER" id="PTHR43213">
    <property type="entry name" value="BIFUNCTIONAL DTTP/UTP PYROPHOSPHATASE/METHYLTRANSFERASE PROTEIN-RELATED"/>
    <property type="match status" value="1"/>
</dbReference>
<dbReference type="HAMAP" id="MF_00528">
    <property type="entry name" value="Maf"/>
    <property type="match status" value="1"/>
</dbReference>